<keyword evidence="3" id="KW-1185">Reference proteome</keyword>
<evidence type="ECO:0000313" key="3">
    <source>
        <dbReference type="Proteomes" id="UP000034034"/>
    </source>
</evidence>
<dbReference type="Gene3D" id="3.10.180.10">
    <property type="entry name" value="2,3-Dihydroxybiphenyl 1,2-Dioxygenase, domain 1"/>
    <property type="match status" value="1"/>
</dbReference>
<dbReference type="RefSeq" id="WP_030733699.1">
    <property type="nucleotide sequence ID" value="NZ_CBDRAA010000003.1"/>
</dbReference>
<protein>
    <submittedName>
        <fullName evidence="2">Glyoxalase</fullName>
    </submittedName>
</protein>
<accession>A0A0F7FY37</accession>
<evidence type="ECO:0000259" key="1">
    <source>
        <dbReference type="PROSITE" id="PS51819"/>
    </source>
</evidence>
<evidence type="ECO:0000313" key="2">
    <source>
        <dbReference type="EMBL" id="AKG45630.1"/>
    </source>
</evidence>
<dbReference type="InterPro" id="IPR041581">
    <property type="entry name" value="Glyoxalase_6"/>
</dbReference>
<feature type="domain" description="VOC" evidence="1">
    <location>
        <begin position="4"/>
        <end position="125"/>
    </location>
</feature>
<dbReference type="PANTHER" id="PTHR35908:SF1">
    <property type="entry name" value="CONSERVED PROTEIN"/>
    <property type="match status" value="1"/>
</dbReference>
<dbReference type="Proteomes" id="UP000034034">
    <property type="component" value="Chromosome"/>
</dbReference>
<dbReference type="InterPro" id="IPR029068">
    <property type="entry name" value="Glyas_Bleomycin-R_OHBP_Dase"/>
</dbReference>
<dbReference type="CDD" id="cd06587">
    <property type="entry name" value="VOC"/>
    <property type="match status" value="1"/>
</dbReference>
<dbReference type="Pfam" id="PF18029">
    <property type="entry name" value="Glyoxalase_6"/>
    <property type="match status" value="1"/>
</dbReference>
<dbReference type="STRING" id="408015.SXIM_42460"/>
<dbReference type="HOGENOM" id="CLU_108054_2_1_11"/>
<dbReference type="AlphaFoldDB" id="A0A0F7FY37"/>
<gene>
    <name evidence="2" type="ORF">SXIM_42460</name>
</gene>
<dbReference type="InterPro" id="IPR037523">
    <property type="entry name" value="VOC_core"/>
</dbReference>
<reference evidence="2" key="1">
    <citation type="submission" date="2019-08" db="EMBL/GenBank/DDBJ databases">
        <title>Complete genome sequence of a mangrove-derived Streptomyces xiamenensis.</title>
        <authorList>
            <person name="Xu J."/>
        </authorList>
    </citation>
    <scope>NUCLEOTIDE SEQUENCE</scope>
    <source>
        <strain evidence="2">318</strain>
    </source>
</reference>
<sequence>MLLRLTATVLEAPDANELAAFYRRLLGWATLQEETGWVRLAPPGGGAGISFSTDPDFVRPVWPAARGDQRMTQHLDIEVDDLAAAGAHARSCGAVPAEYQPQEDVRVYFDPAGHPFCLWVERSRAS</sequence>
<dbReference type="SUPFAM" id="SSF54593">
    <property type="entry name" value="Glyoxalase/Bleomycin resistance protein/Dihydroxybiphenyl dioxygenase"/>
    <property type="match status" value="1"/>
</dbReference>
<name>A0A0F7FY37_9ACTN</name>
<dbReference type="EMBL" id="CP009922">
    <property type="protein sequence ID" value="AKG45630.1"/>
    <property type="molecule type" value="Genomic_DNA"/>
</dbReference>
<organism evidence="2 3">
    <name type="scientific">Streptomyces xiamenensis</name>
    <dbReference type="NCBI Taxonomy" id="408015"/>
    <lineage>
        <taxon>Bacteria</taxon>
        <taxon>Bacillati</taxon>
        <taxon>Actinomycetota</taxon>
        <taxon>Actinomycetes</taxon>
        <taxon>Kitasatosporales</taxon>
        <taxon>Streptomycetaceae</taxon>
        <taxon>Streptomyces</taxon>
    </lineage>
</organism>
<proteinExistence type="predicted"/>
<dbReference type="KEGG" id="sxi:SXIM_42460"/>
<dbReference type="PANTHER" id="PTHR35908">
    <property type="entry name" value="HYPOTHETICAL FUSION PROTEIN"/>
    <property type="match status" value="1"/>
</dbReference>
<dbReference type="PATRIC" id="fig|408015.6.peg.4300"/>
<dbReference type="PROSITE" id="PS51819">
    <property type="entry name" value="VOC"/>
    <property type="match status" value="1"/>
</dbReference>